<dbReference type="EMBL" id="PKMF04000119">
    <property type="protein sequence ID" value="KAK7848976.1"/>
    <property type="molecule type" value="Genomic_DNA"/>
</dbReference>
<name>A0AAW0LF25_QUESU</name>
<evidence type="ECO:0000313" key="1">
    <source>
        <dbReference type="EMBL" id="KAK7848976.1"/>
    </source>
</evidence>
<proteinExistence type="predicted"/>
<sequence length="123" mass="13620">MPLYYIIVQFSFSQCATKSFGGLVTVWEAYEYFGEVQAVMEQKENVYPYITQWSSSNQGPLLPSLPNWRNLVKNQAAYGRICGTVCDLPAAVALGQQAVLKGSKTTFYLSFMEQLAPSATAAE</sequence>
<dbReference type="Proteomes" id="UP000237347">
    <property type="component" value="Unassembled WGS sequence"/>
</dbReference>
<dbReference type="AlphaFoldDB" id="A0AAW0LF25"/>
<accession>A0AAW0LF25</accession>
<gene>
    <name evidence="1" type="ORF">CFP56_003903</name>
</gene>
<keyword evidence="2" id="KW-1185">Reference proteome</keyword>
<evidence type="ECO:0000313" key="2">
    <source>
        <dbReference type="Proteomes" id="UP000237347"/>
    </source>
</evidence>
<organism evidence="1 2">
    <name type="scientific">Quercus suber</name>
    <name type="common">Cork oak</name>
    <dbReference type="NCBI Taxonomy" id="58331"/>
    <lineage>
        <taxon>Eukaryota</taxon>
        <taxon>Viridiplantae</taxon>
        <taxon>Streptophyta</taxon>
        <taxon>Embryophyta</taxon>
        <taxon>Tracheophyta</taxon>
        <taxon>Spermatophyta</taxon>
        <taxon>Magnoliopsida</taxon>
        <taxon>eudicotyledons</taxon>
        <taxon>Gunneridae</taxon>
        <taxon>Pentapetalae</taxon>
        <taxon>rosids</taxon>
        <taxon>fabids</taxon>
        <taxon>Fagales</taxon>
        <taxon>Fagaceae</taxon>
        <taxon>Quercus</taxon>
    </lineage>
</organism>
<comment type="caution">
    <text evidence="1">The sequence shown here is derived from an EMBL/GenBank/DDBJ whole genome shotgun (WGS) entry which is preliminary data.</text>
</comment>
<protein>
    <submittedName>
        <fullName evidence="1">Uncharacterized protein</fullName>
    </submittedName>
</protein>
<reference evidence="1 2" key="1">
    <citation type="journal article" date="2018" name="Sci. Data">
        <title>The draft genome sequence of cork oak.</title>
        <authorList>
            <person name="Ramos A.M."/>
            <person name="Usie A."/>
            <person name="Barbosa P."/>
            <person name="Barros P.M."/>
            <person name="Capote T."/>
            <person name="Chaves I."/>
            <person name="Simoes F."/>
            <person name="Abreu I."/>
            <person name="Carrasquinho I."/>
            <person name="Faro C."/>
            <person name="Guimaraes J.B."/>
            <person name="Mendonca D."/>
            <person name="Nobrega F."/>
            <person name="Rodrigues L."/>
            <person name="Saibo N.J.M."/>
            <person name="Varela M.C."/>
            <person name="Egas C."/>
            <person name="Matos J."/>
            <person name="Miguel C.M."/>
            <person name="Oliveira M.M."/>
            <person name="Ricardo C.P."/>
            <person name="Goncalves S."/>
        </authorList>
    </citation>
    <scope>NUCLEOTIDE SEQUENCE [LARGE SCALE GENOMIC DNA]</scope>
    <source>
        <strain evidence="2">cv. HL8</strain>
    </source>
</reference>